<dbReference type="AlphaFoldDB" id="A0AAE0YDY7"/>
<organism evidence="3 4">
    <name type="scientific">Elysia crispata</name>
    <name type="common">lettuce slug</name>
    <dbReference type="NCBI Taxonomy" id="231223"/>
    <lineage>
        <taxon>Eukaryota</taxon>
        <taxon>Metazoa</taxon>
        <taxon>Spiralia</taxon>
        <taxon>Lophotrochozoa</taxon>
        <taxon>Mollusca</taxon>
        <taxon>Gastropoda</taxon>
        <taxon>Heterobranchia</taxon>
        <taxon>Euthyneura</taxon>
        <taxon>Panpulmonata</taxon>
        <taxon>Sacoglossa</taxon>
        <taxon>Placobranchoidea</taxon>
        <taxon>Plakobranchidae</taxon>
        <taxon>Elysia</taxon>
    </lineage>
</organism>
<reference evidence="3" key="1">
    <citation type="journal article" date="2023" name="G3 (Bethesda)">
        <title>A reference genome for the long-term kleptoplast-retaining sea slug Elysia crispata morphotype clarki.</title>
        <authorList>
            <person name="Eastman K.E."/>
            <person name="Pendleton A.L."/>
            <person name="Shaikh M.A."/>
            <person name="Suttiyut T."/>
            <person name="Ogas R."/>
            <person name="Tomko P."/>
            <person name="Gavelis G."/>
            <person name="Widhalm J.R."/>
            <person name="Wisecaver J.H."/>
        </authorList>
    </citation>
    <scope>NUCLEOTIDE SEQUENCE</scope>
    <source>
        <strain evidence="3">ECLA1</strain>
    </source>
</reference>
<keyword evidence="2" id="KW-1133">Transmembrane helix</keyword>
<evidence type="ECO:0008006" key="5">
    <source>
        <dbReference type="Google" id="ProtNLM"/>
    </source>
</evidence>
<dbReference type="Gene3D" id="2.10.60.10">
    <property type="entry name" value="CD59"/>
    <property type="match status" value="1"/>
</dbReference>
<feature type="compositionally biased region" description="Polar residues" evidence="1">
    <location>
        <begin position="214"/>
        <end position="223"/>
    </location>
</feature>
<feature type="region of interest" description="Disordered" evidence="1">
    <location>
        <begin position="256"/>
        <end position="275"/>
    </location>
</feature>
<evidence type="ECO:0000256" key="1">
    <source>
        <dbReference type="SAM" id="MobiDB-lite"/>
    </source>
</evidence>
<feature type="region of interest" description="Disordered" evidence="1">
    <location>
        <begin position="107"/>
        <end position="137"/>
    </location>
</feature>
<accession>A0AAE0YDY7</accession>
<keyword evidence="4" id="KW-1185">Reference proteome</keyword>
<evidence type="ECO:0000313" key="3">
    <source>
        <dbReference type="EMBL" id="KAK3741327.1"/>
    </source>
</evidence>
<sequence>MELGQKPNVRCLLRCDCNTQECTDAGMTTCIARKSCYAELYQNELNRGCDPTPLACENRRPSGLQQLEWPALYCCRHKNLCNKHAIPSISSSGGDKEVHQVEKDTIPYIPDGGDFSAHEEDTGEEPTFGDSNCSDIDPEQRARARTKIVNPIYIAVPVAGVCVLLALIIFAMYLLRRRTDYHHPQDSSFNSHHQYHHEHGGAAGAPGLKKVGEGQQQLSPSSDQQHHLSVVPHHCHCVCKKQPIVALPPCGKGANRCTDSERSSSGSETRLFLQS</sequence>
<proteinExistence type="predicted"/>
<keyword evidence="2" id="KW-0472">Membrane</keyword>
<comment type="caution">
    <text evidence="3">The sequence shown here is derived from an EMBL/GenBank/DDBJ whole genome shotgun (WGS) entry which is preliminary data.</text>
</comment>
<dbReference type="InterPro" id="IPR045860">
    <property type="entry name" value="Snake_toxin-like_sf"/>
</dbReference>
<dbReference type="EMBL" id="JAWDGP010006429">
    <property type="protein sequence ID" value="KAK3741327.1"/>
    <property type="molecule type" value="Genomic_DNA"/>
</dbReference>
<feature type="compositionally biased region" description="Polar residues" evidence="1">
    <location>
        <begin position="263"/>
        <end position="275"/>
    </location>
</feature>
<dbReference type="Proteomes" id="UP001283361">
    <property type="component" value="Unassembled WGS sequence"/>
</dbReference>
<feature type="region of interest" description="Disordered" evidence="1">
    <location>
        <begin position="184"/>
        <end position="225"/>
    </location>
</feature>
<keyword evidence="2" id="KW-0812">Transmembrane</keyword>
<protein>
    <recommendedName>
        <fullName evidence="5">BMP and activin membrane-bound inhibitor homolog</fullName>
    </recommendedName>
</protein>
<feature type="transmembrane region" description="Helical" evidence="2">
    <location>
        <begin position="152"/>
        <end position="175"/>
    </location>
</feature>
<evidence type="ECO:0000313" key="4">
    <source>
        <dbReference type="Proteomes" id="UP001283361"/>
    </source>
</evidence>
<evidence type="ECO:0000256" key="2">
    <source>
        <dbReference type="SAM" id="Phobius"/>
    </source>
</evidence>
<name>A0AAE0YDY7_9GAST</name>
<gene>
    <name evidence="3" type="ORF">RRG08_034372</name>
</gene>